<gene>
    <name evidence="4" type="ORF">OTI717_LOCUS43219</name>
</gene>
<dbReference type="EMBL" id="CAJOAX010060060">
    <property type="protein sequence ID" value="CAF4340099.1"/>
    <property type="molecule type" value="Genomic_DNA"/>
</dbReference>
<evidence type="ECO:0000259" key="3">
    <source>
        <dbReference type="PROSITE" id="PS50158"/>
    </source>
</evidence>
<keyword evidence="1" id="KW-0862">Zinc</keyword>
<dbReference type="Gene3D" id="4.10.60.10">
    <property type="entry name" value="Zinc finger, CCHC-type"/>
    <property type="match status" value="1"/>
</dbReference>
<dbReference type="Pfam" id="PF00098">
    <property type="entry name" value="zf-CCHC"/>
    <property type="match status" value="1"/>
</dbReference>
<name>A0A820KBI5_9BILA</name>
<dbReference type="GO" id="GO:0003676">
    <property type="term" value="F:nucleic acid binding"/>
    <property type="evidence" value="ECO:0007669"/>
    <property type="project" value="InterPro"/>
</dbReference>
<proteinExistence type="predicted"/>
<dbReference type="InterPro" id="IPR036875">
    <property type="entry name" value="Znf_CCHC_sf"/>
</dbReference>
<accession>A0A820KBI5</accession>
<protein>
    <recommendedName>
        <fullName evidence="3">CCHC-type domain-containing protein</fullName>
    </recommendedName>
</protein>
<dbReference type="GO" id="GO:0008270">
    <property type="term" value="F:zinc ion binding"/>
    <property type="evidence" value="ECO:0007669"/>
    <property type="project" value="UniProtKB-KW"/>
</dbReference>
<evidence type="ECO:0000313" key="4">
    <source>
        <dbReference type="EMBL" id="CAF4340099.1"/>
    </source>
</evidence>
<evidence type="ECO:0000256" key="2">
    <source>
        <dbReference type="SAM" id="MobiDB-lite"/>
    </source>
</evidence>
<sequence length="87" mass="10509">HYYKKQHQQQSTSTRSRTYPTQNNYMTLNRNQENYPKKETQQSTPCLICNKNNHTTIKCFYKKNNGCFKCGQSNHQIRDCPQQHFFE</sequence>
<dbReference type="AlphaFoldDB" id="A0A820KBI5"/>
<organism evidence="4 5">
    <name type="scientific">Rotaria sordida</name>
    <dbReference type="NCBI Taxonomy" id="392033"/>
    <lineage>
        <taxon>Eukaryota</taxon>
        <taxon>Metazoa</taxon>
        <taxon>Spiralia</taxon>
        <taxon>Gnathifera</taxon>
        <taxon>Rotifera</taxon>
        <taxon>Eurotatoria</taxon>
        <taxon>Bdelloidea</taxon>
        <taxon>Philodinida</taxon>
        <taxon>Philodinidae</taxon>
        <taxon>Rotaria</taxon>
    </lineage>
</organism>
<feature type="compositionally biased region" description="Low complexity" evidence="2">
    <location>
        <begin position="8"/>
        <end position="19"/>
    </location>
</feature>
<dbReference type="PROSITE" id="PS50158">
    <property type="entry name" value="ZF_CCHC"/>
    <property type="match status" value="1"/>
</dbReference>
<comment type="caution">
    <text evidence="4">The sequence shown here is derived from an EMBL/GenBank/DDBJ whole genome shotgun (WGS) entry which is preliminary data.</text>
</comment>
<dbReference type="InterPro" id="IPR001878">
    <property type="entry name" value="Znf_CCHC"/>
</dbReference>
<dbReference type="Proteomes" id="UP000663823">
    <property type="component" value="Unassembled WGS sequence"/>
</dbReference>
<dbReference type="SUPFAM" id="SSF57756">
    <property type="entry name" value="Retrovirus zinc finger-like domains"/>
    <property type="match status" value="1"/>
</dbReference>
<keyword evidence="1" id="KW-0479">Metal-binding</keyword>
<evidence type="ECO:0000313" key="5">
    <source>
        <dbReference type="Proteomes" id="UP000663823"/>
    </source>
</evidence>
<feature type="non-terminal residue" evidence="4">
    <location>
        <position position="1"/>
    </location>
</feature>
<evidence type="ECO:0000256" key="1">
    <source>
        <dbReference type="PROSITE-ProRule" id="PRU00047"/>
    </source>
</evidence>
<reference evidence="4" key="1">
    <citation type="submission" date="2021-02" db="EMBL/GenBank/DDBJ databases">
        <authorList>
            <person name="Nowell W R."/>
        </authorList>
    </citation>
    <scope>NUCLEOTIDE SEQUENCE</scope>
</reference>
<feature type="region of interest" description="Disordered" evidence="2">
    <location>
        <begin position="1"/>
        <end position="24"/>
    </location>
</feature>
<feature type="domain" description="CCHC-type" evidence="3">
    <location>
        <begin position="67"/>
        <end position="82"/>
    </location>
</feature>
<dbReference type="SMART" id="SM00343">
    <property type="entry name" value="ZnF_C2HC"/>
    <property type="match status" value="1"/>
</dbReference>
<keyword evidence="1" id="KW-0863">Zinc-finger</keyword>